<comment type="caution">
    <text evidence="3">The sequence shown here is derived from an EMBL/GenBank/DDBJ whole genome shotgun (WGS) entry which is preliminary data.</text>
</comment>
<keyword evidence="1" id="KW-0472">Membrane</keyword>
<dbReference type="EMBL" id="JBCGCU010000012">
    <property type="protein sequence ID" value="MEM0515945.1"/>
    <property type="molecule type" value="Genomic_DNA"/>
</dbReference>
<feature type="transmembrane region" description="Helical" evidence="1">
    <location>
        <begin position="12"/>
        <end position="31"/>
    </location>
</feature>
<keyword evidence="4" id="KW-1185">Reference proteome</keyword>
<feature type="domain" description="Type IV pilin Tt1218-like" evidence="2">
    <location>
        <begin position="28"/>
        <end position="101"/>
    </location>
</feature>
<dbReference type="PROSITE" id="PS00409">
    <property type="entry name" value="PROKAR_NTER_METHYL"/>
    <property type="match status" value="1"/>
</dbReference>
<gene>
    <name evidence="3" type="primary">pilV</name>
    <name evidence="3" type="ORF">WCN91_11060</name>
</gene>
<accession>A0ABU9N0Y4</accession>
<evidence type="ECO:0000313" key="4">
    <source>
        <dbReference type="Proteomes" id="UP001447008"/>
    </source>
</evidence>
<dbReference type="Pfam" id="PF07963">
    <property type="entry name" value="N_methyl"/>
    <property type="match status" value="1"/>
</dbReference>
<reference evidence="3 4" key="1">
    <citation type="submission" date="2024-03" db="EMBL/GenBank/DDBJ databases">
        <title>Pseudoalteromonas qingdaonensis sp. nov., isolated from the intestines of marine benthic organisms.</title>
        <authorList>
            <person name="Lin X."/>
            <person name="Fang S."/>
            <person name="Hu X."/>
        </authorList>
    </citation>
    <scope>NUCLEOTIDE SEQUENCE [LARGE SCALE GENOMIC DNA]</scope>
    <source>
        <strain evidence="3 4">YIC-827</strain>
    </source>
</reference>
<evidence type="ECO:0000256" key="1">
    <source>
        <dbReference type="SAM" id="Phobius"/>
    </source>
</evidence>
<evidence type="ECO:0000259" key="2">
    <source>
        <dbReference type="Pfam" id="PF22150"/>
    </source>
</evidence>
<name>A0ABU9N0Y4_9GAMM</name>
<organism evidence="3 4">
    <name type="scientific">Pseudoalteromonas qingdaonensis</name>
    <dbReference type="NCBI Taxonomy" id="3131913"/>
    <lineage>
        <taxon>Bacteria</taxon>
        <taxon>Pseudomonadati</taxon>
        <taxon>Pseudomonadota</taxon>
        <taxon>Gammaproteobacteria</taxon>
        <taxon>Alteromonadales</taxon>
        <taxon>Pseudoalteromonadaceae</taxon>
        <taxon>Pseudoalteromonas</taxon>
    </lineage>
</organism>
<keyword evidence="1" id="KW-1133">Transmembrane helix</keyword>
<dbReference type="RefSeq" id="WP_342679037.1">
    <property type="nucleotide sequence ID" value="NZ_JBCGCU010000012.1"/>
</dbReference>
<dbReference type="InterPro" id="IPR054402">
    <property type="entry name" value="Tt1218-like_dom"/>
</dbReference>
<dbReference type="InterPro" id="IPR013362">
    <property type="entry name" value="Pilus_4_PilV"/>
</dbReference>
<dbReference type="Pfam" id="PF22150">
    <property type="entry name" value="Tt1218-like"/>
    <property type="match status" value="1"/>
</dbReference>
<dbReference type="Proteomes" id="UP001447008">
    <property type="component" value="Unassembled WGS sequence"/>
</dbReference>
<protein>
    <submittedName>
        <fullName evidence="3">Type IV pilus modification protein PilV</fullName>
    </submittedName>
</protein>
<keyword evidence="1" id="KW-0812">Transmembrane</keyword>
<dbReference type="InterPro" id="IPR012902">
    <property type="entry name" value="N_methyl_site"/>
</dbReference>
<dbReference type="NCBIfam" id="TIGR02523">
    <property type="entry name" value="type_IV_pilV"/>
    <property type="match status" value="1"/>
</dbReference>
<sequence>MFKQSGFTLLETLIAFIVLVFGLLGAVALQAKAKQATYDAMQRAAALGVANDVIERIKANSEGALAGNYNGNIASSADQAGGYTTCIDSGCSAGQIASFDIEHWRKSIRATDNTGSLSDAMICITTAGGADNLNINVVISWDSRQKLVANADAGAVKGDCGTNSDSRRVLALNSFLFV</sequence>
<proteinExistence type="predicted"/>
<evidence type="ECO:0000313" key="3">
    <source>
        <dbReference type="EMBL" id="MEM0515945.1"/>
    </source>
</evidence>